<dbReference type="Proteomes" id="UP001620626">
    <property type="component" value="Unassembled WGS sequence"/>
</dbReference>
<sequence length="83" mass="9786">MPCNKKRRKKSAAQLKREAKRAAVLQHAGRAFPRRCYAAMNQPKKRSWHSDGFVPWLDYLKAKWLLQRQARTTAFNEAKFVEL</sequence>
<organism evidence="1 2">
    <name type="scientific">Heterodera trifolii</name>
    <dbReference type="NCBI Taxonomy" id="157864"/>
    <lineage>
        <taxon>Eukaryota</taxon>
        <taxon>Metazoa</taxon>
        <taxon>Ecdysozoa</taxon>
        <taxon>Nematoda</taxon>
        <taxon>Chromadorea</taxon>
        <taxon>Rhabditida</taxon>
        <taxon>Tylenchina</taxon>
        <taxon>Tylenchomorpha</taxon>
        <taxon>Tylenchoidea</taxon>
        <taxon>Heteroderidae</taxon>
        <taxon>Heteroderinae</taxon>
        <taxon>Heterodera</taxon>
    </lineage>
</organism>
<accession>A0ABD2LU39</accession>
<proteinExistence type="predicted"/>
<reference evidence="1 2" key="1">
    <citation type="submission" date="2024-10" db="EMBL/GenBank/DDBJ databases">
        <authorList>
            <person name="Kim D."/>
        </authorList>
    </citation>
    <scope>NUCLEOTIDE SEQUENCE [LARGE SCALE GENOMIC DNA]</scope>
    <source>
        <strain evidence="1">BH-2024</strain>
    </source>
</reference>
<protein>
    <submittedName>
        <fullName evidence="1">Uncharacterized protein</fullName>
    </submittedName>
</protein>
<gene>
    <name evidence="1" type="ORF">niasHT_000505</name>
</gene>
<comment type="caution">
    <text evidence="1">The sequence shown here is derived from an EMBL/GenBank/DDBJ whole genome shotgun (WGS) entry which is preliminary data.</text>
</comment>
<evidence type="ECO:0000313" key="2">
    <source>
        <dbReference type="Proteomes" id="UP001620626"/>
    </source>
</evidence>
<dbReference type="AlphaFoldDB" id="A0ABD2LU39"/>
<evidence type="ECO:0000313" key="1">
    <source>
        <dbReference type="EMBL" id="KAL3118745.1"/>
    </source>
</evidence>
<keyword evidence="2" id="KW-1185">Reference proteome</keyword>
<dbReference type="EMBL" id="JBICBT010000264">
    <property type="protein sequence ID" value="KAL3118745.1"/>
    <property type="molecule type" value="Genomic_DNA"/>
</dbReference>
<name>A0ABD2LU39_9BILA</name>